<sequence>MNIQSCRNTADAVPLYLPQGLYLKPIARIHMSVSLPNIKSGKSISNWEVMEKMRFMIQPDTFTVLKATNSTMEFIRFEGEIEDRTKLDRILARLDGRQLKLTNISDNLRVRAAEAKTDFPSQHDWNSFFRDAKNMNENKPGERPDTIHISNLPTKWFVHKSHVNEEPLKPSERIFCKAFERFGTIRNVDIPICDPYRHLMKPDMSGMKTFNFDQEMYFEGYVQYEEYMGFVRAMDALRGMKLLFKDDHESFTVNIGVDFDKNKHLSDACIRRRKIVRDRYIAIDKDKEEKARKEAEEEKKKKEKERQIVLDAEKVKEDQRRQREEQRKAKQLELLKKKETEEISHKIALEEKKLLITQRKLESIRLLEELFNRIKLHPRFHESKDSNKNKKKIKEEDDEKRLRDVMVSKYKTAHEKQLKEQRAKIREMEGANILKKILQESEEANPSLRESMSMTSLSSENSESESKKHKKTKKKKKKSKKKKHKDSSDSEDDSSGKKDTSNSHLGMPPNPGPWFGFGPPNGGFPFPGHFFPPPVMSRGGPFFNRPYNPGSMRGMRGSFRSSRPFNPNWRGRGRGGLVNQQIHPHYYEEDDEYTRYFKRISGTLSEDKRSYSRSYSRSRSRSRYSRSRSRSRSRRSYSRSRSRSRRSRSRSRRSRSRSRRSRSHSKRSRSRRDRSRSRKSRSRSRSRYRSRSRSRSSRSKQNSSRSRRTRSRSNSHKSSEKRNSANKSSLELVPSQVLSNKDIQQNAAKSSNEKDKNSGQKNGSRESRSPSYKSIDSSKFISPNRLRSKRSRSRSWSLPRSSIKGKASSWSKSPSPSRKF</sequence>
<keyword evidence="3" id="KW-0808">Transferase</keyword>
<name>A0A6M2DFC8_XENCH</name>
<accession>A0A6M2DFC8</accession>
<dbReference type="GO" id="GO:0016301">
    <property type="term" value="F:kinase activity"/>
    <property type="evidence" value="ECO:0007669"/>
    <property type="project" value="UniProtKB-KW"/>
</dbReference>
<evidence type="ECO:0000256" key="2">
    <source>
        <dbReference type="SAM" id="MobiDB-lite"/>
    </source>
</evidence>
<feature type="region of interest" description="Disordered" evidence="2">
    <location>
        <begin position="442"/>
        <end position="519"/>
    </location>
</feature>
<evidence type="ECO:0000313" key="3">
    <source>
        <dbReference type="EMBL" id="NOV43848.1"/>
    </source>
</evidence>
<dbReference type="EMBL" id="GIIL01000122">
    <property type="protein sequence ID" value="NOV43848.1"/>
    <property type="molecule type" value="Transcribed_RNA"/>
</dbReference>
<reference evidence="3" key="1">
    <citation type="submission" date="2020-03" db="EMBL/GenBank/DDBJ databases">
        <title>Transcriptomic Profiling of the Digestive Tract of the Rat Flea, Xenopsylla cheopis, Following Blood Feeding and Infection with Yersinia pestis.</title>
        <authorList>
            <person name="Bland D.M."/>
            <person name="Martens C.A."/>
            <person name="Virtaneva K."/>
            <person name="Kanakabandi K."/>
            <person name="Long D."/>
            <person name="Rosenke R."/>
            <person name="Saturday G.A."/>
            <person name="Hoyt F.H."/>
            <person name="Bruno D.P."/>
            <person name="Ribeiro J.M.C."/>
            <person name="Hinnebusch J."/>
        </authorList>
    </citation>
    <scope>NUCLEOTIDE SEQUENCE</scope>
</reference>
<organism evidence="3">
    <name type="scientific">Xenopsylla cheopis</name>
    <name type="common">Oriental rat flea</name>
    <name type="synonym">Pulex cheopis</name>
    <dbReference type="NCBI Taxonomy" id="163159"/>
    <lineage>
        <taxon>Eukaryota</taxon>
        <taxon>Metazoa</taxon>
        <taxon>Ecdysozoa</taxon>
        <taxon>Arthropoda</taxon>
        <taxon>Hexapoda</taxon>
        <taxon>Insecta</taxon>
        <taxon>Pterygota</taxon>
        <taxon>Neoptera</taxon>
        <taxon>Endopterygota</taxon>
        <taxon>Siphonaptera</taxon>
        <taxon>Pulicidae</taxon>
        <taxon>Xenopsyllinae</taxon>
        <taxon>Xenopsylla</taxon>
    </lineage>
</organism>
<keyword evidence="1" id="KW-0175">Coiled coil</keyword>
<feature type="coiled-coil region" evidence="1">
    <location>
        <begin position="281"/>
        <end position="342"/>
    </location>
</feature>
<feature type="region of interest" description="Disordered" evidence="2">
    <location>
        <begin position="605"/>
        <end position="820"/>
    </location>
</feature>
<evidence type="ECO:0000256" key="1">
    <source>
        <dbReference type="SAM" id="Coils"/>
    </source>
</evidence>
<feature type="compositionally biased region" description="Basic and acidic residues" evidence="2">
    <location>
        <begin position="751"/>
        <end position="768"/>
    </location>
</feature>
<feature type="compositionally biased region" description="Low complexity" evidence="2">
    <location>
        <begin position="794"/>
        <end position="820"/>
    </location>
</feature>
<feature type="compositionally biased region" description="Basic residues" evidence="2">
    <location>
        <begin position="705"/>
        <end position="715"/>
    </location>
</feature>
<dbReference type="PANTHER" id="PTHR12484:SF4">
    <property type="entry name" value="A-KINASE ANCHOR PROTEIN 17A"/>
    <property type="match status" value="1"/>
</dbReference>
<protein>
    <submittedName>
        <fullName evidence="3">Putative a-kinase anchor protein 17a isoform x2</fullName>
    </submittedName>
</protein>
<feature type="compositionally biased region" description="Basic residues" evidence="2">
    <location>
        <begin position="467"/>
        <end position="485"/>
    </location>
</feature>
<feature type="compositionally biased region" description="Basic residues" evidence="2">
    <location>
        <begin position="616"/>
        <end position="698"/>
    </location>
</feature>
<dbReference type="CDD" id="cd12264">
    <property type="entry name" value="RRM_AKAP17A"/>
    <property type="match status" value="1"/>
</dbReference>
<feature type="compositionally biased region" description="Polar residues" evidence="2">
    <location>
        <begin position="736"/>
        <end position="750"/>
    </location>
</feature>
<feature type="compositionally biased region" description="Low complexity" evidence="2">
    <location>
        <begin position="450"/>
        <end position="461"/>
    </location>
</feature>
<dbReference type="InterPro" id="IPR056852">
    <property type="entry name" value="AK17A/B"/>
</dbReference>
<dbReference type="Pfam" id="PF25015">
    <property type="entry name" value="RBD_AKAP-17A"/>
    <property type="match status" value="1"/>
</dbReference>
<feature type="compositionally biased region" description="Polar residues" evidence="2">
    <location>
        <begin position="769"/>
        <end position="781"/>
    </location>
</feature>
<dbReference type="PANTHER" id="PTHR12484">
    <property type="entry name" value="B-LYMPHOCYTE ANTIGEN-RELATED"/>
    <property type="match status" value="1"/>
</dbReference>
<dbReference type="AlphaFoldDB" id="A0A6M2DFC8"/>
<feature type="region of interest" description="Disordered" evidence="2">
    <location>
        <begin position="382"/>
        <end position="403"/>
    </location>
</feature>
<keyword evidence="3" id="KW-0418">Kinase</keyword>
<proteinExistence type="predicted"/>